<keyword evidence="2" id="KW-1185">Reference proteome</keyword>
<dbReference type="EMBL" id="JRRC01467335">
    <property type="protein sequence ID" value="KHG07099.1"/>
    <property type="molecule type" value="Genomic_DNA"/>
</dbReference>
<protein>
    <submittedName>
        <fullName evidence="1">Uncharacterized protein</fullName>
    </submittedName>
</protein>
<proteinExistence type="predicted"/>
<gene>
    <name evidence="1" type="ORF">F383_33478</name>
</gene>
<reference evidence="2" key="1">
    <citation type="submission" date="2014-09" db="EMBL/GenBank/DDBJ databases">
        <authorList>
            <person name="Mudge J."/>
            <person name="Ramaraj T."/>
            <person name="Lindquist I.E."/>
            <person name="Bharti A.K."/>
            <person name="Sundararajan A."/>
            <person name="Cameron C.T."/>
            <person name="Woodward J.E."/>
            <person name="May G.D."/>
            <person name="Brubaker C."/>
            <person name="Broadhvest J."/>
            <person name="Wilkins T.A."/>
        </authorList>
    </citation>
    <scope>NUCLEOTIDE SEQUENCE</scope>
    <source>
        <strain evidence="2">cv. AKA8401</strain>
    </source>
</reference>
<accession>A0A0B0N5G3</accession>
<evidence type="ECO:0000313" key="1">
    <source>
        <dbReference type="EMBL" id="KHG07099.1"/>
    </source>
</evidence>
<evidence type="ECO:0000313" key="2">
    <source>
        <dbReference type="Proteomes" id="UP000032142"/>
    </source>
</evidence>
<dbReference type="Proteomes" id="UP000032142">
    <property type="component" value="Unassembled WGS sequence"/>
</dbReference>
<organism evidence="1 2">
    <name type="scientific">Gossypium arboreum</name>
    <name type="common">Tree cotton</name>
    <name type="synonym">Gossypium nanking</name>
    <dbReference type="NCBI Taxonomy" id="29729"/>
    <lineage>
        <taxon>Eukaryota</taxon>
        <taxon>Viridiplantae</taxon>
        <taxon>Streptophyta</taxon>
        <taxon>Embryophyta</taxon>
        <taxon>Tracheophyta</taxon>
        <taxon>Spermatophyta</taxon>
        <taxon>Magnoliopsida</taxon>
        <taxon>eudicotyledons</taxon>
        <taxon>Gunneridae</taxon>
        <taxon>Pentapetalae</taxon>
        <taxon>rosids</taxon>
        <taxon>malvids</taxon>
        <taxon>Malvales</taxon>
        <taxon>Malvaceae</taxon>
        <taxon>Malvoideae</taxon>
        <taxon>Gossypium</taxon>
    </lineage>
</organism>
<sequence length="14" mass="1702">MYEIFICGKAEWLV</sequence>
<comment type="caution">
    <text evidence="1">The sequence shown here is derived from an EMBL/GenBank/DDBJ whole genome shotgun (WGS) entry which is preliminary data.</text>
</comment>
<name>A0A0B0N5G3_GOSAR</name>